<keyword evidence="4 7" id="KW-0256">Endoplasmic reticulum</keyword>
<evidence type="ECO:0000313" key="10">
    <source>
        <dbReference type="Proteomes" id="UP001055219"/>
    </source>
</evidence>
<dbReference type="InterPro" id="IPR035952">
    <property type="entry name" value="Rhomboid-like_sf"/>
</dbReference>
<evidence type="ECO:0000256" key="3">
    <source>
        <dbReference type="ARBA" id="ARBA00022692"/>
    </source>
</evidence>
<dbReference type="AlphaFoldDB" id="A0A9P9Y443"/>
<comment type="caution">
    <text evidence="9">The sequence shown here is derived from an EMBL/GenBank/DDBJ whole genome shotgun (WGS) entry which is preliminary data.</text>
</comment>
<evidence type="ECO:0000256" key="8">
    <source>
        <dbReference type="SAM" id="MobiDB-lite"/>
    </source>
</evidence>
<name>A0A9P9Y443_9HYPO</name>
<organism evidence="9 10">
    <name type="scientific">Emericellopsis cladophorae</name>
    <dbReference type="NCBI Taxonomy" id="2686198"/>
    <lineage>
        <taxon>Eukaryota</taxon>
        <taxon>Fungi</taxon>
        <taxon>Dikarya</taxon>
        <taxon>Ascomycota</taxon>
        <taxon>Pezizomycotina</taxon>
        <taxon>Sordariomycetes</taxon>
        <taxon>Hypocreomycetidae</taxon>
        <taxon>Hypocreales</taxon>
        <taxon>Bionectriaceae</taxon>
        <taxon>Emericellopsis</taxon>
    </lineage>
</organism>
<reference evidence="9" key="2">
    <citation type="submission" date="2022-07" db="EMBL/GenBank/DDBJ databases">
        <authorList>
            <person name="Goncalves M.F.M."/>
            <person name="Hilario S."/>
            <person name="Van De Peer Y."/>
            <person name="Esteves A.C."/>
            <person name="Alves A."/>
        </authorList>
    </citation>
    <scope>NUCLEOTIDE SEQUENCE</scope>
    <source>
        <strain evidence="9">MUM 19.33</strain>
    </source>
</reference>
<gene>
    <name evidence="9" type="ORF">J7T54_002141</name>
</gene>
<sequence>MDGAMEVYWQAPVIARSTVTAMLLMSAAVHFGMLSGTHVIFHQYFLWKFPPQIWRLFTAYLLTGPQLGLLFDAYFSYQYLSQLERGRYSKKEDLLWYLTFICGTILGVNYITGLGYMTFLHALMISMTYTVVQDQRGMKTNFYFITIPAQLTPYAMIAINMLFPGGAAQIPLQLEGLFAAHLWEFLTKIWPAFGGQGRTLLPTPPFFTTVVNTISGLAGRAAPVVPGPRGAAGGVARGASAGSGPLPDSWRTRGPGHRLG</sequence>
<dbReference type="GO" id="GO:0006412">
    <property type="term" value="P:translation"/>
    <property type="evidence" value="ECO:0007669"/>
    <property type="project" value="InterPro"/>
</dbReference>
<evidence type="ECO:0000256" key="6">
    <source>
        <dbReference type="ARBA" id="ARBA00023136"/>
    </source>
</evidence>
<dbReference type="GO" id="GO:0005840">
    <property type="term" value="C:ribosome"/>
    <property type="evidence" value="ECO:0007669"/>
    <property type="project" value="InterPro"/>
</dbReference>
<dbReference type="Proteomes" id="UP001055219">
    <property type="component" value="Unassembled WGS sequence"/>
</dbReference>
<feature type="transmembrane region" description="Helical" evidence="7">
    <location>
        <begin position="20"/>
        <end position="41"/>
    </location>
</feature>
<dbReference type="GO" id="GO:0005789">
    <property type="term" value="C:endoplasmic reticulum membrane"/>
    <property type="evidence" value="ECO:0007669"/>
    <property type="project" value="UniProtKB-SubCell"/>
</dbReference>
<dbReference type="PANTHER" id="PTHR11009">
    <property type="entry name" value="DER1-LIKE PROTEIN, DERLIN"/>
    <property type="match status" value="1"/>
</dbReference>
<proteinExistence type="inferred from homology"/>
<feature type="transmembrane region" description="Helical" evidence="7">
    <location>
        <begin position="141"/>
        <end position="163"/>
    </location>
</feature>
<dbReference type="GO" id="GO:0006950">
    <property type="term" value="P:response to stress"/>
    <property type="evidence" value="ECO:0007669"/>
    <property type="project" value="UniProtKB-ARBA"/>
</dbReference>
<comment type="similarity">
    <text evidence="2 7">Belongs to the derlin family.</text>
</comment>
<evidence type="ECO:0000313" key="9">
    <source>
        <dbReference type="EMBL" id="KAI6782980.1"/>
    </source>
</evidence>
<evidence type="ECO:0000256" key="5">
    <source>
        <dbReference type="ARBA" id="ARBA00022989"/>
    </source>
</evidence>
<dbReference type="SUPFAM" id="SSF144091">
    <property type="entry name" value="Rhomboid-like"/>
    <property type="match status" value="1"/>
</dbReference>
<evidence type="ECO:0000256" key="2">
    <source>
        <dbReference type="ARBA" id="ARBA00008917"/>
    </source>
</evidence>
<dbReference type="GO" id="GO:0003735">
    <property type="term" value="F:structural constituent of ribosome"/>
    <property type="evidence" value="ECO:0007669"/>
    <property type="project" value="InterPro"/>
</dbReference>
<dbReference type="RefSeq" id="XP_051363836.1">
    <property type="nucleotide sequence ID" value="XM_051504748.1"/>
</dbReference>
<dbReference type="Pfam" id="PF04511">
    <property type="entry name" value="DER1"/>
    <property type="match status" value="1"/>
</dbReference>
<comment type="subcellular location">
    <subcellularLocation>
        <location evidence="1 7">Endoplasmic reticulum membrane</location>
        <topology evidence="1 7">Multi-pass membrane protein</topology>
    </subcellularLocation>
</comment>
<dbReference type="PROSITE" id="PS00962">
    <property type="entry name" value="RIBOSOMAL_S2_1"/>
    <property type="match status" value="1"/>
</dbReference>
<dbReference type="InterPro" id="IPR018130">
    <property type="entry name" value="Ribosomal_uS2_CS"/>
</dbReference>
<dbReference type="EMBL" id="JAGIXG020000010">
    <property type="protein sequence ID" value="KAI6782980.1"/>
    <property type="molecule type" value="Genomic_DNA"/>
</dbReference>
<dbReference type="InterPro" id="IPR007599">
    <property type="entry name" value="DER1"/>
</dbReference>
<reference evidence="9" key="1">
    <citation type="journal article" date="2021" name="J Fungi (Basel)">
        <title>Genomic and Metabolomic Analyses of the Marine Fungus Emericellopsis cladophorae: Insights into Saltwater Adaptability Mechanisms and Its Biosynthetic Potential.</title>
        <authorList>
            <person name="Goncalves M.F.M."/>
            <person name="Hilario S."/>
            <person name="Van de Peer Y."/>
            <person name="Esteves A.C."/>
            <person name="Alves A."/>
        </authorList>
    </citation>
    <scope>NUCLEOTIDE SEQUENCE</scope>
    <source>
        <strain evidence="9">MUM 19.33</strain>
    </source>
</reference>
<keyword evidence="5 7" id="KW-1133">Transmembrane helix</keyword>
<evidence type="ECO:0000256" key="4">
    <source>
        <dbReference type="ARBA" id="ARBA00022824"/>
    </source>
</evidence>
<evidence type="ECO:0000256" key="1">
    <source>
        <dbReference type="ARBA" id="ARBA00004477"/>
    </source>
</evidence>
<protein>
    <recommendedName>
        <fullName evidence="7">Derlin</fullName>
    </recommendedName>
</protein>
<feature type="region of interest" description="Disordered" evidence="8">
    <location>
        <begin position="233"/>
        <end position="260"/>
    </location>
</feature>
<keyword evidence="6 7" id="KW-0472">Membrane</keyword>
<feature type="transmembrane region" description="Helical" evidence="7">
    <location>
        <begin position="95"/>
        <end position="120"/>
    </location>
</feature>
<comment type="function">
    <text evidence="7">May be involved in the degradation of misfolded endoplasmic reticulum (ER) luminal proteins.</text>
</comment>
<dbReference type="GeneID" id="75828655"/>
<feature type="transmembrane region" description="Helical" evidence="7">
    <location>
        <begin position="53"/>
        <end position="75"/>
    </location>
</feature>
<evidence type="ECO:0000256" key="7">
    <source>
        <dbReference type="RuleBase" id="RU363059"/>
    </source>
</evidence>
<keyword evidence="3 7" id="KW-0812">Transmembrane</keyword>
<keyword evidence="10" id="KW-1185">Reference proteome</keyword>
<dbReference type="OrthoDB" id="19102at2759"/>
<accession>A0A9P9Y443</accession>